<dbReference type="Proteomes" id="UP000246104">
    <property type="component" value="Unassembled WGS sequence"/>
</dbReference>
<gene>
    <name evidence="1" type="ORF">C5B42_01625</name>
</gene>
<accession>A0A317JPQ9</accession>
<protein>
    <submittedName>
        <fullName evidence="1">Uncharacterized protein</fullName>
    </submittedName>
</protein>
<sequence>MSEIQTKIHAYEDVITAFEWMRYYLPLPNKLEAQFYGSAMWFALDFAKAAGLTEDEIENAKLIGQYKGLERQNADKAITNVPNDQLQVIVSPWQSEEKATKPGNFLKRILRRE</sequence>
<evidence type="ECO:0000313" key="1">
    <source>
        <dbReference type="EMBL" id="PWU23844.1"/>
    </source>
</evidence>
<reference evidence="1 2" key="1">
    <citation type="submission" date="2018-02" db="EMBL/GenBank/DDBJ databases">
        <title>Genomic Reconstructions from Amazon Rainforest and Pasture Soil Reveal Novel Insights into the Physiology of Candidate Phyla in Tropical Sites.</title>
        <authorList>
            <person name="Kroeger M.E."/>
            <person name="Delmont T."/>
            <person name="Eren A.M."/>
            <person name="Guo J."/>
            <person name="Meyer K.M."/>
            <person name="Khan K."/>
            <person name="Rodrigues J.L.M."/>
            <person name="Bohannan B.J.M."/>
            <person name="Tringe S."/>
            <person name="Borges C.D."/>
            <person name="Tiedje J."/>
            <person name="Tsai S.M."/>
            <person name="Nusslein K."/>
        </authorList>
    </citation>
    <scope>NUCLEOTIDE SEQUENCE [LARGE SCALE GENOMIC DNA]</scope>
    <source>
        <strain evidence="1">Amazon FNV 2010 28 9</strain>
    </source>
</reference>
<comment type="caution">
    <text evidence="1">The sequence shown here is derived from an EMBL/GenBank/DDBJ whole genome shotgun (WGS) entry which is preliminary data.</text>
</comment>
<proteinExistence type="predicted"/>
<organism evidence="1 2">
    <name type="scientific">Candidatus Cerribacteria bacterium 'Amazon FNV 2010 28 9'</name>
    <dbReference type="NCBI Taxonomy" id="2081795"/>
    <lineage>
        <taxon>Bacteria</taxon>
        <taxon>Candidatus Cerribacteria</taxon>
    </lineage>
</organism>
<dbReference type="AlphaFoldDB" id="A0A317JPQ9"/>
<dbReference type="EMBL" id="PSRQ01000022">
    <property type="protein sequence ID" value="PWU23844.1"/>
    <property type="molecule type" value="Genomic_DNA"/>
</dbReference>
<name>A0A317JPQ9_9BACT</name>
<evidence type="ECO:0000313" key="2">
    <source>
        <dbReference type="Proteomes" id="UP000246104"/>
    </source>
</evidence>